<evidence type="ECO:0000313" key="2">
    <source>
        <dbReference type="EMBL" id="CCQ45888.1"/>
    </source>
</evidence>
<protein>
    <recommendedName>
        <fullName evidence="4">Lipoprotein</fullName>
    </recommendedName>
</protein>
<evidence type="ECO:0000256" key="1">
    <source>
        <dbReference type="SAM" id="MobiDB-lite"/>
    </source>
</evidence>
<dbReference type="OrthoDB" id="5115963at2"/>
<accession>A0A024H1L1</accession>
<dbReference type="PROSITE" id="PS51257">
    <property type="entry name" value="PROKAR_LIPOPROTEIN"/>
    <property type="match status" value="1"/>
</dbReference>
<dbReference type="RefSeq" id="WP_050054854.1">
    <property type="nucleotide sequence ID" value="NZ_CAQI01000041.1"/>
</dbReference>
<dbReference type="EMBL" id="CAQI01000041">
    <property type="protein sequence ID" value="CCQ45888.1"/>
    <property type="molecule type" value="Genomic_DNA"/>
</dbReference>
<organism evidence="2 3">
    <name type="scientific">Pseudarthrobacter siccitolerans</name>
    <dbReference type="NCBI Taxonomy" id="861266"/>
    <lineage>
        <taxon>Bacteria</taxon>
        <taxon>Bacillati</taxon>
        <taxon>Actinomycetota</taxon>
        <taxon>Actinomycetes</taxon>
        <taxon>Micrococcales</taxon>
        <taxon>Micrococcaceae</taxon>
        <taxon>Pseudarthrobacter</taxon>
    </lineage>
</organism>
<gene>
    <name evidence="2" type="ORF">ARTSIC4J27_1848</name>
</gene>
<comment type="caution">
    <text evidence="2">The sequence shown here is derived from an EMBL/GenBank/DDBJ whole genome shotgun (WGS) entry which is preliminary data.</text>
</comment>
<name>A0A024H1L1_9MICC</name>
<reference evidence="3" key="1">
    <citation type="journal article" date="2014" name="Genome Announc.">
        <title>Genome Sequence of Arthrobacter siccitolerans 4J27, a Xeroprotectant-Producing Desiccation-Tolerant Microorganism.</title>
        <authorList>
            <person name="Manzanera M."/>
            <person name="Santa-Cruz-Calvo L."/>
            <person name="Vilchez J.I."/>
            <person name="Garcia-Fontana C."/>
            <person name="Silva-Castro G.A."/>
            <person name="Calvo C."/>
            <person name="Gonzalez-Lopez J."/>
        </authorList>
    </citation>
    <scope>NUCLEOTIDE SEQUENCE [LARGE SCALE GENOMIC DNA]</scope>
    <source>
        <strain evidence="3">4J27</strain>
    </source>
</reference>
<dbReference type="Proteomes" id="UP000035722">
    <property type="component" value="Unassembled WGS sequence"/>
</dbReference>
<dbReference type="AlphaFoldDB" id="A0A024H1L1"/>
<evidence type="ECO:0008006" key="4">
    <source>
        <dbReference type="Google" id="ProtNLM"/>
    </source>
</evidence>
<sequence>MSSRTPLEKAAQRPRHLLPLIAIALIASLGGCQYESDDVPLPSVSAPTTELTLPPPPTDGGTRTVPPLPESGDIDAGTYLVPVAGYKEPFEITVSDGWFALDSKSLGKDDPDHPAEWAVYITLWPANYVSMDACRWMGALADVGPSAEAFSKAMAAQSSTASTPPTKVMVGNYSGFEFDHSVEGDVDINACDADRLCIHSENRFTCTHGYSTRGERETCRVVDLNGQRAVTGVGHIDDSINPELMREARAVFDSIVFRSYK</sequence>
<feature type="region of interest" description="Disordered" evidence="1">
    <location>
        <begin position="40"/>
        <end position="71"/>
    </location>
</feature>
<evidence type="ECO:0000313" key="3">
    <source>
        <dbReference type="Proteomes" id="UP000035722"/>
    </source>
</evidence>
<keyword evidence="3" id="KW-1185">Reference proteome</keyword>
<proteinExistence type="predicted"/>